<accession>A0A3S0I101</accession>
<evidence type="ECO:0000313" key="1">
    <source>
        <dbReference type="EMBL" id="RTR24585.1"/>
    </source>
</evidence>
<dbReference type="EMBL" id="RXMA01000001">
    <property type="protein sequence ID" value="RTR24585.1"/>
    <property type="molecule type" value="Genomic_DNA"/>
</dbReference>
<dbReference type="AlphaFoldDB" id="A0A3S0I101"/>
<comment type="caution">
    <text evidence="1">The sequence shown here is derived from an EMBL/GenBank/DDBJ whole genome shotgun (WGS) entry which is preliminary data.</text>
</comment>
<evidence type="ECO:0000313" key="2">
    <source>
        <dbReference type="Proteomes" id="UP000277007"/>
    </source>
</evidence>
<keyword evidence="2" id="KW-1185">Reference proteome</keyword>
<dbReference type="RefSeq" id="WP_126611635.1">
    <property type="nucleotide sequence ID" value="NZ_JBHUCY010000008.1"/>
</dbReference>
<reference evidence="1 2" key="1">
    <citation type="submission" date="2018-12" db="EMBL/GenBank/DDBJ databases">
        <authorList>
            <person name="Yang Y."/>
        </authorList>
    </citation>
    <scope>NUCLEOTIDE SEQUENCE [LARGE SCALE GENOMIC DNA]</scope>
    <source>
        <strain evidence="1 2">L-25-5w-1</strain>
    </source>
</reference>
<name>A0A3S0I101_9PROT</name>
<gene>
    <name evidence="1" type="ORF">EJ903_02185</name>
</gene>
<sequence>MNLRNLYAQGMAEALNMTLHELYDWERAIRDDGQFSGGRSGPGGGTPATPGNVALLLSAILGSPTKRNAGRIAKTLNLGAMYISPNQQSRDAFGEQKCPLTGQSYFGEALTVLLALPQKARDIDRIEVDPDIKTFTIWESYSLDGKIYTPKHRFAFPDADEKEVPPIRTVRILTGKALRAIAEAMAADEEDNG</sequence>
<protein>
    <submittedName>
        <fullName evidence="1">Uncharacterized protein</fullName>
    </submittedName>
</protein>
<organism evidence="1 2">
    <name type="scientific">Azospirillum griseum</name>
    <dbReference type="NCBI Taxonomy" id="2496639"/>
    <lineage>
        <taxon>Bacteria</taxon>
        <taxon>Pseudomonadati</taxon>
        <taxon>Pseudomonadota</taxon>
        <taxon>Alphaproteobacteria</taxon>
        <taxon>Rhodospirillales</taxon>
        <taxon>Azospirillaceae</taxon>
        <taxon>Azospirillum</taxon>
    </lineage>
</organism>
<proteinExistence type="predicted"/>
<dbReference type="Proteomes" id="UP000277007">
    <property type="component" value="Unassembled WGS sequence"/>
</dbReference>